<evidence type="ECO:0000313" key="2">
    <source>
        <dbReference type="EMBL" id="MCD7472587.1"/>
    </source>
</evidence>
<dbReference type="Proteomes" id="UP000823775">
    <property type="component" value="Unassembled WGS sequence"/>
</dbReference>
<organism evidence="2 3">
    <name type="scientific">Datura stramonium</name>
    <name type="common">Jimsonweed</name>
    <name type="synonym">Common thornapple</name>
    <dbReference type="NCBI Taxonomy" id="4076"/>
    <lineage>
        <taxon>Eukaryota</taxon>
        <taxon>Viridiplantae</taxon>
        <taxon>Streptophyta</taxon>
        <taxon>Embryophyta</taxon>
        <taxon>Tracheophyta</taxon>
        <taxon>Spermatophyta</taxon>
        <taxon>Magnoliopsida</taxon>
        <taxon>eudicotyledons</taxon>
        <taxon>Gunneridae</taxon>
        <taxon>Pentapetalae</taxon>
        <taxon>asterids</taxon>
        <taxon>lamiids</taxon>
        <taxon>Solanales</taxon>
        <taxon>Solanaceae</taxon>
        <taxon>Solanoideae</taxon>
        <taxon>Datureae</taxon>
        <taxon>Datura</taxon>
    </lineage>
</organism>
<keyword evidence="3" id="KW-1185">Reference proteome</keyword>
<comment type="caution">
    <text evidence="2">The sequence shown here is derived from an EMBL/GenBank/DDBJ whole genome shotgun (WGS) entry which is preliminary data.</text>
</comment>
<dbReference type="EMBL" id="JACEIK010001842">
    <property type="protein sequence ID" value="MCD7472587.1"/>
    <property type="molecule type" value="Genomic_DNA"/>
</dbReference>
<accession>A0ABS8TM10</accession>
<sequence length="165" mass="18504">MKAHIFQISAPLKEKARYLAERVNKAERLQRLLQLPEALWIDCGGFRRVTPTIFQFLDNHSRIMLAAGANPIFTHTFFINLFLMLALSAIFLNLLLSKHLVNSDHRLSEVAHEYGIRTIKSSCLKKGIGTGSGSIDTMNGKSKNVASLKSLMEEEFADVEGLFVI</sequence>
<feature type="transmembrane region" description="Helical" evidence="1">
    <location>
        <begin position="72"/>
        <end position="96"/>
    </location>
</feature>
<proteinExistence type="predicted"/>
<keyword evidence="1" id="KW-0472">Membrane</keyword>
<gene>
    <name evidence="2" type="ORF">HAX54_013860</name>
</gene>
<feature type="non-terminal residue" evidence="2">
    <location>
        <position position="165"/>
    </location>
</feature>
<evidence type="ECO:0000256" key="1">
    <source>
        <dbReference type="SAM" id="Phobius"/>
    </source>
</evidence>
<protein>
    <submittedName>
        <fullName evidence="2">Uncharacterized protein</fullName>
    </submittedName>
</protein>
<evidence type="ECO:0000313" key="3">
    <source>
        <dbReference type="Proteomes" id="UP000823775"/>
    </source>
</evidence>
<reference evidence="2 3" key="1">
    <citation type="journal article" date="2021" name="BMC Genomics">
        <title>Datura genome reveals duplications of psychoactive alkaloid biosynthetic genes and high mutation rate following tissue culture.</title>
        <authorList>
            <person name="Rajewski A."/>
            <person name="Carter-House D."/>
            <person name="Stajich J."/>
            <person name="Litt A."/>
        </authorList>
    </citation>
    <scope>NUCLEOTIDE SEQUENCE [LARGE SCALE GENOMIC DNA]</scope>
    <source>
        <strain evidence="2">AR-01</strain>
    </source>
</reference>
<keyword evidence="1" id="KW-0812">Transmembrane</keyword>
<keyword evidence="1" id="KW-1133">Transmembrane helix</keyword>
<name>A0ABS8TM10_DATST</name>